<evidence type="ECO:0000256" key="2">
    <source>
        <dbReference type="ARBA" id="ARBA00022617"/>
    </source>
</evidence>
<accession>A0ABU9X9I0</accession>
<reference evidence="9 10" key="1">
    <citation type="submission" date="2024-05" db="EMBL/GenBank/DDBJ databases">
        <authorList>
            <person name="Kim H.-Y."/>
            <person name="Kim E."/>
            <person name="Cai Y."/>
            <person name="Yang S.-M."/>
            <person name="Lee W."/>
        </authorList>
    </citation>
    <scope>NUCLEOTIDE SEQUENCE [LARGE SCALE GENOMIC DNA]</scope>
    <source>
        <strain evidence="9 10">FBL11</strain>
    </source>
</reference>
<evidence type="ECO:0000256" key="6">
    <source>
        <dbReference type="PROSITE-ProRule" id="PRU00433"/>
    </source>
</evidence>
<keyword evidence="1" id="KW-0813">Transport</keyword>
<dbReference type="InterPro" id="IPR036909">
    <property type="entry name" value="Cyt_c-like_dom_sf"/>
</dbReference>
<evidence type="ECO:0000256" key="7">
    <source>
        <dbReference type="SAM" id="SignalP"/>
    </source>
</evidence>
<evidence type="ECO:0000256" key="4">
    <source>
        <dbReference type="ARBA" id="ARBA00022982"/>
    </source>
</evidence>
<feature type="domain" description="Cytochrome c" evidence="8">
    <location>
        <begin position="32"/>
        <end position="111"/>
    </location>
</feature>
<evidence type="ECO:0000313" key="9">
    <source>
        <dbReference type="EMBL" id="MEN2752051.1"/>
    </source>
</evidence>
<evidence type="ECO:0000256" key="3">
    <source>
        <dbReference type="ARBA" id="ARBA00022723"/>
    </source>
</evidence>
<dbReference type="PRINTS" id="PR00607">
    <property type="entry name" value="CYTCHROMECIE"/>
</dbReference>
<evidence type="ECO:0000256" key="5">
    <source>
        <dbReference type="ARBA" id="ARBA00023004"/>
    </source>
</evidence>
<dbReference type="PANTHER" id="PTHR40942">
    <property type="match status" value="1"/>
</dbReference>
<dbReference type="InterPro" id="IPR009056">
    <property type="entry name" value="Cyt_c-like_dom"/>
</dbReference>
<keyword evidence="3 6" id="KW-0479">Metal-binding</keyword>
<dbReference type="Proteomes" id="UP001461960">
    <property type="component" value="Unassembled WGS sequence"/>
</dbReference>
<feature type="chain" id="PRO_5046435171" evidence="7">
    <location>
        <begin position="34"/>
        <end position="111"/>
    </location>
</feature>
<organism evidence="9 10">
    <name type="scientific">Psychrobacter saeujeotis</name>
    <dbReference type="NCBI Taxonomy" id="3143436"/>
    <lineage>
        <taxon>Bacteria</taxon>
        <taxon>Pseudomonadati</taxon>
        <taxon>Pseudomonadota</taxon>
        <taxon>Gammaproteobacteria</taxon>
        <taxon>Moraxellales</taxon>
        <taxon>Moraxellaceae</taxon>
        <taxon>Psychrobacter</taxon>
    </lineage>
</organism>
<dbReference type="InterPro" id="IPR002323">
    <property type="entry name" value="Cyt_CIE"/>
</dbReference>
<keyword evidence="5 6" id="KW-0408">Iron</keyword>
<keyword evidence="2 6" id="KW-0349">Heme</keyword>
<proteinExistence type="predicted"/>
<dbReference type="Gene3D" id="1.10.760.10">
    <property type="entry name" value="Cytochrome c-like domain"/>
    <property type="match status" value="1"/>
</dbReference>
<keyword evidence="7" id="KW-0732">Signal</keyword>
<dbReference type="PANTHER" id="PTHR40942:SF2">
    <property type="entry name" value="CYTOCHROME-RELATED"/>
    <property type="match status" value="1"/>
</dbReference>
<name>A0ABU9X9I0_9GAMM</name>
<gene>
    <name evidence="9" type="ORF">AAIR29_10455</name>
</gene>
<dbReference type="RefSeq" id="WP_299218281.1">
    <property type="nucleotide sequence ID" value="NZ_JBDGHN010000005.1"/>
</dbReference>
<keyword evidence="10" id="KW-1185">Reference proteome</keyword>
<comment type="caution">
    <text evidence="9">The sequence shown here is derived from an EMBL/GenBank/DDBJ whole genome shotgun (WGS) entry which is preliminary data.</text>
</comment>
<sequence length="111" mass="11871">MRLLNISSIKIGQALSSSMVALVISIAMTSSHAATDISKIYNDSCAACHDSGALNAIKKGDSAQWQRLIERKGMPALIDSVKGGMIQMPAGGLCDSCSDDDYRKLIEYMSK</sequence>
<evidence type="ECO:0000259" key="8">
    <source>
        <dbReference type="PROSITE" id="PS51007"/>
    </source>
</evidence>
<evidence type="ECO:0000256" key="1">
    <source>
        <dbReference type="ARBA" id="ARBA00022448"/>
    </source>
</evidence>
<dbReference type="PROSITE" id="PS51007">
    <property type="entry name" value="CYTC"/>
    <property type="match status" value="1"/>
</dbReference>
<dbReference type="EMBL" id="JBDGHN010000005">
    <property type="protein sequence ID" value="MEN2752051.1"/>
    <property type="molecule type" value="Genomic_DNA"/>
</dbReference>
<protein>
    <submittedName>
        <fullName evidence="9">C-type cytochrome</fullName>
    </submittedName>
</protein>
<keyword evidence="4" id="KW-0249">Electron transport</keyword>
<dbReference type="Pfam" id="PF13442">
    <property type="entry name" value="Cytochrome_CBB3"/>
    <property type="match status" value="1"/>
</dbReference>
<feature type="signal peptide" evidence="7">
    <location>
        <begin position="1"/>
        <end position="33"/>
    </location>
</feature>
<dbReference type="SUPFAM" id="SSF46626">
    <property type="entry name" value="Cytochrome c"/>
    <property type="match status" value="1"/>
</dbReference>
<evidence type="ECO:0000313" key="10">
    <source>
        <dbReference type="Proteomes" id="UP001461960"/>
    </source>
</evidence>